<accession>A0A9P4JBB2</accession>
<protein>
    <recommendedName>
        <fullName evidence="4">Secreted protein</fullName>
    </recommendedName>
</protein>
<feature type="signal peptide" evidence="1">
    <location>
        <begin position="1"/>
        <end position="31"/>
    </location>
</feature>
<name>A0A9P4JBB2_9PEZI</name>
<proteinExistence type="predicted"/>
<evidence type="ECO:0000313" key="3">
    <source>
        <dbReference type="Proteomes" id="UP000799439"/>
    </source>
</evidence>
<dbReference type="EMBL" id="ML996082">
    <property type="protein sequence ID" value="KAF2156490.1"/>
    <property type="molecule type" value="Genomic_DNA"/>
</dbReference>
<comment type="caution">
    <text evidence="2">The sequence shown here is derived from an EMBL/GenBank/DDBJ whole genome shotgun (WGS) entry which is preliminary data.</text>
</comment>
<keyword evidence="3" id="KW-1185">Reference proteome</keyword>
<feature type="chain" id="PRO_5040336045" description="Secreted protein" evidence="1">
    <location>
        <begin position="32"/>
        <end position="89"/>
    </location>
</feature>
<gene>
    <name evidence="2" type="ORF">K461DRAFT_96880</name>
</gene>
<evidence type="ECO:0000256" key="1">
    <source>
        <dbReference type="SAM" id="SignalP"/>
    </source>
</evidence>
<keyword evidence="1" id="KW-0732">Signal</keyword>
<reference evidence="2" key="1">
    <citation type="journal article" date="2020" name="Stud. Mycol.">
        <title>101 Dothideomycetes genomes: a test case for predicting lifestyles and emergence of pathogens.</title>
        <authorList>
            <person name="Haridas S."/>
            <person name="Albert R."/>
            <person name="Binder M."/>
            <person name="Bloem J."/>
            <person name="Labutti K."/>
            <person name="Salamov A."/>
            <person name="Andreopoulos B."/>
            <person name="Baker S."/>
            <person name="Barry K."/>
            <person name="Bills G."/>
            <person name="Bluhm B."/>
            <person name="Cannon C."/>
            <person name="Castanera R."/>
            <person name="Culley D."/>
            <person name="Daum C."/>
            <person name="Ezra D."/>
            <person name="Gonzalez J."/>
            <person name="Henrissat B."/>
            <person name="Kuo A."/>
            <person name="Liang C."/>
            <person name="Lipzen A."/>
            <person name="Lutzoni F."/>
            <person name="Magnuson J."/>
            <person name="Mondo S."/>
            <person name="Nolan M."/>
            <person name="Ohm R."/>
            <person name="Pangilinan J."/>
            <person name="Park H.-J."/>
            <person name="Ramirez L."/>
            <person name="Alfaro M."/>
            <person name="Sun H."/>
            <person name="Tritt A."/>
            <person name="Yoshinaga Y."/>
            <person name="Zwiers L.-H."/>
            <person name="Turgeon B."/>
            <person name="Goodwin S."/>
            <person name="Spatafora J."/>
            <person name="Crous P."/>
            <person name="Grigoriev I."/>
        </authorList>
    </citation>
    <scope>NUCLEOTIDE SEQUENCE</scope>
    <source>
        <strain evidence="2">CBS 260.36</strain>
    </source>
</reference>
<dbReference type="Proteomes" id="UP000799439">
    <property type="component" value="Unassembled WGS sequence"/>
</dbReference>
<sequence>MHDCCIARHRRHLPWQCSLSFLLVSPPTCYSADMLSSCSIGSWLKLGSAYRSWPEDGSGVLCYLRLPKRSQFSEPRMIYRRPRLSSKYS</sequence>
<evidence type="ECO:0008006" key="4">
    <source>
        <dbReference type="Google" id="ProtNLM"/>
    </source>
</evidence>
<dbReference type="AlphaFoldDB" id="A0A9P4JBB2"/>
<evidence type="ECO:0000313" key="2">
    <source>
        <dbReference type="EMBL" id="KAF2156490.1"/>
    </source>
</evidence>
<organism evidence="2 3">
    <name type="scientific">Myriangium duriaei CBS 260.36</name>
    <dbReference type="NCBI Taxonomy" id="1168546"/>
    <lineage>
        <taxon>Eukaryota</taxon>
        <taxon>Fungi</taxon>
        <taxon>Dikarya</taxon>
        <taxon>Ascomycota</taxon>
        <taxon>Pezizomycotina</taxon>
        <taxon>Dothideomycetes</taxon>
        <taxon>Dothideomycetidae</taxon>
        <taxon>Myriangiales</taxon>
        <taxon>Myriangiaceae</taxon>
        <taxon>Myriangium</taxon>
    </lineage>
</organism>